<evidence type="ECO:0000256" key="7">
    <source>
        <dbReference type="ARBA" id="ARBA00023098"/>
    </source>
</evidence>
<keyword evidence="12" id="KW-1185">Reference proteome</keyword>
<evidence type="ECO:0000313" key="12">
    <source>
        <dbReference type="Proteomes" id="UP001283361"/>
    </source>
</evidence>
<dbReference type="GO" id="GO:0033188">
    <property type="term" value="F:sphingomyelin synthase activity"/>
    <property type="evidence" value="ECO:0007669"/>
    <property type="project" value="TreeGrafter"/>
</dbReference>
<evidence type="ECO:0000256" key="9">
    <source>
        <dbReference type="SAM" id="Phobius"/>
    </source>
</evidence>
<dbReference type="AlphaFoldDB" id="A0AAE0ZHH7"/>
<comment type="caution">
    <text evidence="11">The sequence shown here is derived from an EMBL/GenBank/DDBJ whole genome shotgun (WGS) entry which is preliminary data.</text>
</comment>
<keyword evidence="3" id="KW-0808">Transferase</keyword>
<feature type="transmembrane region" description="Helical" evidence="9">
    <location>
        <begin position="237"/>
        <end position="258"/>
    </location>
</feature>
<accession>A0AAE0ZHH7</accession>
<dbReference type="GO" id="GO:0047493">
    <property type="term" value="F:ceramide cholinephosphotransferase activity"/>
    <property type="evidence" value="ECO:0007669"/>
    <property type="project" value="TreeGrafter"/>
</dbReference>
<proteinExistence type="inferred from homology"/>
<dbReference type="GO" id="GO:0005789">
    <property type="term" value="C:endoplasmic reticulum membrane"/>
    <property type="evidence" value="ECO:0007669"/>
    <property type="project" value="TreeGrafter"/>
</dbReference>
<dbReference type="Gene3D" id="1.10.150.50">
    <property type="entry name" value="Transcription Factor, Ets-1"/>
    <property type="match status" value="1"/>
</dbReference>
<dbReference type="SMART" id="SM00454">
    <property type="entry name" value="SAM"/>
    <property type="match status" value="1"/>
</dbReference>
<dbReference type="GO" id="GO:0005886">
    <property type="term" value="C:plasma membrane"/>
    <property type="evidence" value="ECO:0007669"/>
    <property type="project" value="TreeGrafter"/>
</dbReference>
<dbReference type="PANTHER" id="PTHR21290">
    <property type="entry name" value="SPHINGOMYELIN SYNTHETASE"/>
    <property type="match status" value="1"/>
</dbReference>
<dbReference type="InterPro" id="IPR013761">
    <property type="entry name" value="SAM/pointed_sf"/>
</dbReference>
<dbReference type="InterPro" id="IPR001660">
    <property type="entry name" value="SAM"/>
</dbReference>
<dbReference type="GO" id="GO:0046513">
    <property type="term" value="P:ceramide biosynthetic process"/>
    <property type="evidence" value="ECO:0007669"/>
    <property type="project" value="TreeGrafter"/>
</dbReference>
<sequence>MECEDVESWTCEDVRVWLDKQGFEENSYHLAVEHRIDGHVLLMLTEKDLRQPPLGLQRLGDIKRLAHHIQKLQVSCCRYPLYSASKENIPTLYEEDISLRSRTARLGGAVNSRYSIRRDSTESEDVEPFRQNSVHFSRQETSSFNLDDIPLELWKTVLSFIYVFAVFMLTAFVMVVVHDRVPEMDKYPPLPDLFLDNMPHVPWAFDACEIVGLTLGAMWFILLFFHKHRFVLMRRFFSLMGTIFLLRCVTMLITSLSVPGKHLQCSGKRYGDWYTCLQRTFEIWQGMGMSLQGVRSCGDYMFSGHTSVITMLTFFITEYTPRKYYYVHIMSWCLNLFGIFFLLAAHEHYSIDVFVAFYLSSRLFMYYHTLAHNRALQAADAKRTRIWFPLFAFFESKCEGRVPNTFEVPLRNPVQSFKDLVSYVSSILSGWNSAVVDVGQGDERNEKNTDVKNHDEDCTVKPKMKVK</sequence>
<dbReference type="GO" id="GO:0000139">
    <property type="term" value="C:Golgi membrane"/>
    <property type="evidence" value="ECO:0007669"/>
    <property type="project" value="TreeGrafter"/>
</dbReference>
<keyword evidence="5" id="KW-0746">Sphingolipid metabolism</keyword>
<evidence type="ECO:0000256" key="4">
    <source>
        <dbReference type="ARBA" id="ARBA00022692"/>
    </source>
</evidence>
<evidence type="ECO:0000256" key="3">
    <source>
        <dbReference type="ARBA" id="ARBA00022679"/>
    </source>
</evidence>
<evidence type="ECO:0000256" key="1">
    <source>
        <dbReference type="ARBA" id="ARBA00004141"/>
    </source>
</evidence>
<evidence type="ECO:0000256" key="5">
    <source>
        <dbReference type="ARBA" id="ARBA00022919"/>
    </source>
</evidence>
<dbReference type="Pfam" id="PF14360">
    <property type="entry name" value="PAP2_C"/>
    <property type="match status" value="1"/>
</dbReference>
<name>A0AAE0ZHH7_9GAST</name>
<keyword evidence="7" id="KW-0443">Lipid metabolism</keyword>
<comment type="similarity">
    <text evidence="2">Belongs to the sphingomyelin synthase family.</text>
</comment>
<keyword evidence="8 9" id="KW-0472">Membrane</keyword>
<dbReference type="Pfam" id="PF00536">
    <property type="entry name" value="SAM_1"/>
    <property type="match status" value="1"/>
</dbReference>
<feature type="transmembrane region" description="Helical" evidence="9">
    <location>
        <begin position="157"/>
        <end position="177"/>
    </location>
</feature>
<feature type="domain" description="SAM" evidence="10">
    <location>
        <begin position="9"/>
        <end position="75"/>
    </location>
</feature>
<evidence type="ECO:0000259" key="10">
    <source>
        <dbReference type="PROSITE" id="PS50105"/>
    </source>
</evidence>
<evidence type="ECO:0000256" key="2">
    <source>
        <dbReference type="ARBA" id="ARBA00005441"/>
    </source>
</evidence>
<comment type="subcellular location">
    <subcellularLocation>
        <location evidence="1">Membrane</location>
        <topology evidence="1">Multi-pass membrane protein</topology>
    </subcellularLocation>
</comment>
<dbReference type="InterPro" id="IPR025749">
    <property type="entry name" value="Sphingomyelin_synth-like_dom"/>
</dbReference>
<dbReference type="PROSITE" id="PS50105">
    <property type="entry name" value="SAM_DOMAIN"/>
    <property type="match status" value="1"/>
</dbReference>
<dbReference type="EMBL" id="JAWDGP010004054">
    <property type="protein sequence ID" value="KAK3768462.1"/>
    <property type="molecule type" value="Genomic_DNA"/>
</dbReference>
<evidence type="ECO:0000313" key="11">
    <source>
        <dbReference type="EMBL" id="KAK3768462.1"/>
    </source>
</evidence>
<dbReference type="PANTHER" id="PTHR21290:SF25">
    <property type="entry name" value="SPHINGOMYELIN SYNTHASE-RELATED PROTEIN 1"/>
    <property type="match status" value="1"/>
</dbReference>
<feature type="transmembrane region" description="Helical" evidence="9">
    <location>
        <begin position="203"/>
        <end position="225"/>
    </location>
</feature>
<dbReference type="Proteomes" id="UP001283361">
    <property type="component" value="Unassembled WGS sequence"/>
</dbReference>
<dbReference type="SUPFAM" id="SSF47769">
    <property type="entry name" value="SAM/Pointed domain"/>
    <property type="match status" value="1"/>
</dbReference>
<keyword evidence="6 9" id="KW-1133">Transmembrane helix</keyword>
<evidence type="ECO:0000256" key="8">
    <source>
        <dbReference type="ARBA" id="ARBA00023136"/>
    </source>
</evidence>
<dbReference type="InterPro" id="IPR045221">
    <property type="entry name" value="Sphingomyelin_synth-like"/>
</dbReference>
<keyword evidence="4 9" id="KW-0812">Transmembrane</keyword>
<feature type="transmembrane region" description="Helical" evidence="9">
    <location>
        <begin position="324"/>
        <end position="343"/>
    </location>
</feature>
<protein>
    <recommendedName>
        <fullName evidence="10">SAM domain-containing protein</fullName>
    </recommendedName>
</protein>
<gene>
    <name evidence="11" type="ORF">RRG08_060824</name>
</gene>
<evidence type="ECO:0000256" key="6">
    <source>
        <dbReference type="ARBA" id="ARBA00022989"/>
    </source>
</evidence>
<dbReference type="CDD" id="cd09515">
    <property type="entry name" value="SAM_SGMS1-like"/>
    <property type="match status" value="1"/>
</dbReference>
<feature type="transmembrane region" description="Helical" evidence="9">
    <location>
        <begin position="300"/>
        <end position="317"/>
    </location>
</feature>
<reference evidence="11" key="1">
    <citation type="journal article" date="2023" name="G3 (Bethesda)">
        <title>A reference genome for the long-term kleptoplast-retaining sea slug Elysia crispata morphotype clarki.</title>
        <authorList>
            <person name="Eastman K.E."/>
            <person name="Pendleton A.L."/>
            <person name="Shaikh M.A."/>
            <person name="Suttiyut T."/>
            <person name="Ogas R."/>
            <person name="Tomko P."/>
            <person name="Gavelis G."/>
            <person name="Widhalm J.R."/>
            <person name="Wisecaver J.H."/>
        </authorList>
    </citation>
    <scope>NUCLEOTIDE SEQUENCE</scope>
    <source>
        <strain evidence="11">ECLA1</strain>
    </source>
</reference>
<organism evidence="11 12">
    <name type="scientific">Elysia crispata</name>
    <name type="common">lettuce slug</name>
    <dbReference type="NCBI Taxonomy" id="231223"/>
    <lineage>
        <taxon>Eukaryota</taxon>
        <taxon>Metazoa</taxon>
        <taxon>Spiralia</taxon>
        <taxon>Lophotrochozoa</taxon>
        <taxon>Mollusca</taxon>
        <taxon>Gastropoda</taxon>
        <taxon>Heterobranchia</taxon>
        <taxon>Euthyneura</taxon>
        <taxon>Panpulmonata</taxon>
        <taxon>Sacoglossa</taxon>
        <taxon>Placobranchoidea</taxon>
        <taxon>Plakobranchidae</taxon>
        <taxon>Elysia</taxon>
    </lineage>
</organism>